<keyword evidence="3" id="KW-0808">Transferase</keyword>
<dbReference type="InterPro" id="IPR010559">
    <property type="entry name" value="Sig_transdc_His_kin_internal"/>
</dbReference>
<feature type="transmembrane region" description="Helical" evidence="1">
    <location>
        <begin position="12"/>
        <end position="32"/>
    </location>
</feature>
<keyword evidence="1" id="KW-1133">Transmembrane helix</keyword>
<feature type="transmembrane region" description="Helical" evidence="1">
    <location>
        <begin position="38"/>
        <end position="58"/>
    </location>
</feature>
<dbReference type="AlphaFoldDB" id="A0A8T9QCA3"/>
<dbReference type="RefSeq" id="WP_244678171.1">
    <property type="nucleotide sequence ID" value="NZ_CP095046.1"/>
</dbReference>
<organism evidence="3 4">
    <name type="scientific">Hymenobacter cellulosilyticus</name>
    <dbReference type="NCBI Taxonomy" id="2932248"/>
    <lineage>
        <taxon>Bacteria</taxon>
        <taxon>Pseudomonadati</taxon>
        <taxon>Bacteroidota</taxon>
        <taxon>Cytophagia</taxon>
        <taxon>Cytophagales</taxon>
        <taxon>Hymenobacteraceae</taxon>
        <taxon>Hymenobacter</taxon>
    </lineage>
</organism>
<keyword evidence="1" id="KW-0472">Membrane</keyword>
<dbReference type="Gene3D" id="3.30.565.10">
    <property type="entry name" value="Histidine kinase-like ATPase, C-terminal domain"/>
    <property type="match status" value="1"/>
</dbReference>
<feature type="transmembrane region" description="Helical" evidence="1">
    <location>
        <begin position="79"/>
        <end position="100"/>
    </location>
</feature>
<sequence>MRPSFAFSPRRVRVLGSLLIGLCVTMVYYAASVLEPSGFAWSAVVVMLLLVFLMWEAAAAVSDYLDRRRPWASGVGVRLLLQVLGSAGLALVIVNVPYTIFKLYSLRYLENPGSHYTLPIFLLINGAALTLFGIVQGAQLGMQFLGRWRQAEVRAERLQRESTQARLSALRQQVSPHFLFNNLNILSVLIDRSQPLAKEFVEQFAQVYRYVLSSQERELVPVAEELEMVQAYVFLLQQRFAAGLVVELDVPAVWHQHYLPPLALQMLIENAIKHNVVAASRPLIVAVRAQEAGTLLVTNNVQARGSQEKSTGLGLANIAKRYEFLSERRLRIEHGPTAFTVELPLLELEPA</sequence>
<keyword evidence="1" id="KW-0812">Transmembrane</keyword>
<feature type="transmembrane region" description="Helical" evidence="1">
    <location>
        <begin position="120"/>
        <end position="140"/>
    </location>
</feature>
<dbReference type="PANTHER" id="PTHR34220:SF7">
    <property type="entry name" value="SENSOR HISTIDINE KINASE YPDA"/>
    <property type="match status" value="1"/>
</dbReference>
<dbReference type="Pfam" id="PF06580">
    <property type="entry name" value="His_kinase"/>
    <property type="match status" value="1"/>
</dbReference>
<evidence type="ECO:0000313" key="4">
    <source>
        <dbReference type="Proteomes" id="UP000831796"/>
    </source>
</evidence>
<proteinExistence type="predicted"/>
<evidence type="ECO:0000259" key="2">
    <source>
        <dbReference type="Pfam" id="PF06580"/>
    </source>
</evidence>
<reference evidence="3" key="1">
    <citation type="submission" date="2022-04" db="EMBL/GenBank/DDBJ databases">
        <title>Hymenobacter sp. isolated from the air.</title>
        <authorList>
            <person name="Won M."/>
            <person name="Lee C.-M."/>
            <person name="Woen H.-Y."/>
            <person name="Kwon S.-W."/>
        </authorList>
    </citation>
    <scope>NUCLEOTIDE SEQUENCE</scope>
    <source>
        <strain evidence="3">5116S-3</strain>
    </source>
</reference>
<dbReference type="GO" id="GO:0000155">
    <property type="term" value="F:phosphorelay sensor kinase activity"/>
    <property type="evidence" value="ECO:0007669"/>
    <property type="project" value="InterPro"/>
</dbReference>
<accession>A0A8T9QCA3</accession>
<dbReference type="EMBL" id="CP095046">
    <property type="protein sequence ID" value="UOQ74835.1"/>
    <property type="molecule type" value="Genomic_DNA"/>
</dbReference>
<evidence type="ECO:0000256" key="1">
    <source>
        <dbReference type="SAM" id="Phobius"/>
    </source>
</evidence>
<feature type="domain" description="Signal transduction histidine kinase internal region" evidence="2">
    <location>
        <begin position="165"/>
        <end position="241"/>
    </location>
</feature>
<keyword evidence="4" id="KW-1185">Reference proteome</keyword>
<keyword evidence="3" id="KW-0418">Kinase</keyword>
<gene>
    <name evidence="3" type="ORF">MUN79_13765</name>
</gene>
<dbReference type="SUPFAM" id="SSF55874">
    <property type="entry name" value="ATPase domain of HSP90 chaperone/DNA topoisomerase II/histidine kinase"/>
    <property type="match status" value="1"/>
</dbReference>
<evidence type="ECO:0000313" key="3">
    <source>
        <dbReference type="EMBL" id="UOQ74835.1"/>
    </source>
</evidence>
<protein>
    <submittedName>
        <fullName evidence="3">Histidine kinase</fullName>
    </submittedName>
</protein>
<dbReference type="GO" id="GO:0016020">
    <property type="term" value="C:membrane"/>
    <property type="evidence" value="ECO:0007669"/>
    <property type="project" value="InterPro"/>
</dbReference>
<dbReference type="InterPro" id="IPR036890">
    <property type="entry name" value="HATPase_C_sf"/>
</dbReference>
<dbReference type="PANTHER" id="PTHR34220">
    <property type="entry name" value="SENSOR HISTIDINE KINASE YPDA"/>
    <property type="match status" value="1"/>
</dbReference>
<dbReference type="KEGG" id="hcu:MUN79_13765"/>
<dbReference type="InterPro" id="IPR050640">
    <property type="entry name" value="Bact_2-comp_sensor_kinase"/>
</dbReference>
<name>A0A8T9QCA3_9BACT</name>
<dbReference type="Proteomes" id="UP000831796">
    <property type="component" value="Chromosome"/>
</dbReference>